<name>A0A0C2XGM8_AMAMK</name>
<dbReference type="InParanoid" id="A0A0C2XGM8"/>
<dbReference type="InterPro" id="IPR002716">
    <property type="entry name" value="PIN_dom"/>
</dbReference>
<dbReference type="EMBL" id="KN818229">
    <property type="protein sequence ID" value="KIL68073.1"/>
    <property type="molecule type" value="Genomic_DNA"/>
</dbReference>
<dbReference type="Gene3D" id="3.40.50.1010">
    <property type="entry name" value="5'-nuclease"/>
    <property type="match status" value="1"/>
</dbReference>
<dbReference type="STRING" id="946122.A0A0C2XGM8"/>
<evidence type="ECO:0000313" key="3">
    <source>
        <dbReference type="Proteomes" id="UP000054549"/>
    </source>
</evidence>
<gene>
    <name evidence="2" type="ORF">M378DRAFT_176833</name>
</gene>
<dbReference type="PANTHER" id="PTHR16161:SF0">
    <property type="entry name" value="TRANSCRIPTIONAL PROTEIN SWT1"/>
    <property type="match status" value="1"/>
</dbReference>
<dbReference type="InterPro" id="IPR029060">
    <property type="entry name" value="PIN-like_dom_sf"/>
</dbReference>
<protein>
    <recommendedName>
        <fullName evidence="1">PIN domain-containing protein</fullName>
    </recommendedName>
</protein>
<sequence length="425" mass="48661">MYHSISSSRFCLYRHDRFLENMNTLHYDPACLQTTLQRIDELINEDVQMSEASVNNITTIYIVLDTNILLHHFDVVVGFVSDFERLGLPATIVIPGVVIYELDGQKNRDGLAWFSRRASAWLLKKIRERKTVRGQANEETCKPSGSWKIRSPGEATHQAYSEMMNDGLILDCCLYFRRRRQTYLCSADKNLCTECEINGIQTISPTPQWDSRTFASMIWDARSIDLRKFGTYQVNYKDPNSGSIKLVRDGATRTDEEDEDSMMVDDDSSVPEILWPSHALDLLHIQVMEHFTTLLVELAGKAGAAELFNKRREGDDVAVSLHAPSWQRTGKHYMDWSASECLDYLWAKRPMRGTSPGLDVFLSLPYTTRGARRGQDWSRRDWEVALEGLKELARAWGDGGIEDSLEVLQPHLRQIFAMRLRPTGI</sequence>
<dbReference type="Proteomes" id="UP000054549">
    <property type="component" value="Unassembled WGS sequence"/>
</dbReference>
<feature type="domain" description="PIN" evidence="1">
    <location>
        <begin position="60"/>
        <end position="193"/>
    </location>
</feature>
<keyword evidence="3" id="KW-1185">Reference proteome</keyword>
<accession>A0A0C2XGM8</accession>
<dbReference type="HOGENOM" id="CLU_678119_0_0_1"/>
<dbReference type="Pfam" id="PF13638">
    <property type="entry name" value="PIN_4"/>
    <property type="match status" value="1"/>
</dbReference>
<evidence type="ECO:0000313" key="2">
    <source>
        <dbReference type="EMBL" id="KIL68073.1"/>
    </source>
</evidence>
<dbReference type="CDD" id="cd18727">
    <property type="entry name" value="PIN_Swt1-like"/>
    <property type="match status" value="1"/>
</dbReference>
<dbReference type="InterPro" id="IPR052626">
    <property type="entry name" value="SWT1_Regulator"/>
</dbReference>
<organism evidence="2 3">
    <name type="scientific">Amanita muscaria (strain Koide BX008)</name>
    <dbReference type="NCBI Taxonomy" id="946122"/>
    <lineage>
        <taxon>Eukaryota</taxon>
        <taxon>Fungi</taxon>
        <taxon>Dikarya</taxon>
        <taxon>Basidiomycota</taxon>
        <taxon>Agaricomycotina</taxon>
        <taxon>Agaricomycetes</taxon>
        <taxon>Agaricomycetidae</taxon>
        <taxon>Agaricales</taxon>
        <taxon>Pluteineae</taxon>
        <taxon>Amanitaceae</taxon>
        <taxon>Amanita</taxon>
    </lineage>
</organism>
<evidence type="ECO:0000259" key="1">
    <source>
        <dbReference type="SMART" id="SM00670"/>
    </source>
</evidence>
<dbReference type="GO" id="GO:0005634">
    <property type="term" value="C:nucleus"/>
    <property type="evidence" value="ECO:0007669"/>
    <property type="project" value="TreeGrafter"/>
</dbReference>
<dbReference type="GO" id="GO:0004540">
    <property type="term" value="F:RNA nuclease activity"/>
    <property type="evidence" value="ECO:0007669"/>
    <property type="project" value="UniProtKB-ARBA"/>
</dbReference>
<dbReference type="SUPFAM" id="SSF88723">
    <property type="entry name" value="PIN domain-like"/>
    <property type="match status" value="1"/>
</dbReference>
<dbReference type="OrthoDB" id="2017974at2759"/>
<dbReference type="PANTHER" id="PTHR16161">
    <property type="entry name" value="TRANSCRIPTIONAL PROTEIN SWT1"/>
    <property type="match status" value="1"/>
</dbReference>
<proteinExistence type="predicted"/>
<dbReference type="SMART" id="SM00670">
    <property type="entry name" value="PINc"/>
    <property type="match status" value="1"/>
</dbReference>
<dbReference type="AlphaFoldDB" id="A0A0C2XGM8"/>
<reference evidence="2 3" key="1">
    <citation type="submission" date="2014-04" db="EMBL/GenBank/DDBJ databases">
        <title>Evolutionary Origins and Diversification of the Mycorrhizal Mutualists.</title>
        <authorList>
            <consortium name="DOE Joint Genome Institute"/>
            <consortium name="Mycorrhizal Genomics Consortium"/>
            <person name="Kohler A."/>
            <person name="Kuo A."/>
            <person name="Nagy L.G."/>
            <person name="Floudas D."/>
            <person name="Copeland A."/>
            <person name="Barry K.W."/>
            <person name="Cichocki N."/>
            <person name="Veneault-Fourrey C."/>
            <person name="LaButti K."/>
            <person name="Lindquist E.A."/>
            <person name="Lipzen A."/>
            <person name="Lundell T."/>
            <person name="Morin E."/>
            <person name="Murat C."/>
            <person name="Riley R."/>
            <person name="Ohm R."/>
            <person name="Sun H."/>
            <person name="Tunlid A."/>
            <person name="Henrissat B."/>
            <person name="Grigoriev I.V."/>
            <person name="Hibbett D.S."/>
            <person name="Martin F."/>
        </authorList>
    </citation>
    <scope>NUCLEOTIDE SEQUENCE [LARGE SCALE GENOMIC DNA]</scope>
    <source>
        <strain evidence="2 3">Koide BX008</strain>
    </source>
</reference>